<dbReference type="InterPro" id="IPR006949">
    <property type="entry name" value="Barrel_Baseplate_J-like"/>
</dbReference>
<feature type="domain" description="Baseplate protein J-like barrel" evidence="1">
    <location>
        <begin position="115"/>
        <end position="179"/>
    </location>
</feature>
<evidence type="ECO:0000313" key="2">
    <source>
        <dbReference type="EMBL" id="CAB4160344.1"/>
    </source>
</evidence>
<dbReference type="Pfam" id="PF04865">
    <property type="entry name" value="Baseplate_J"/>
    <property type="match status" value="1"/>
</dbReference>
<gene>
    <name evidence="2" type="ORF">UFOVP724_156</name>
</gene>
<sequence length="415" mass="46015">MPQYITTSSSKEISDKIKTNLSLSLGLEVSNDSITSILSESVGSELAALNNKVKNTFESYFLSTATGADLDRLGIQMYNLPRRSASTASCLSSDRNVHIFLNPLSGYSSFSEANGGQPILIPKGTAIGERRNTPNTINIINYVTTNDLILDSNRIVYIGVRAVNSGANYNIGSNILKELEFSDYANFRNNVLLVNNSYPILNGNDSESDESYRYRLSLYLTSRNKTNYNSIIISALNTPGVIDAKVIPGYYGIGTIGLILFGANKLVDNQMISEAERNIRANLSNLNIKVSAGVYLFLNMNINLKSTKRFTPTEEKEILANIKNSINDFLLNYESETISLDQINTRLFGNLISNYGIAFNKNDKVFSDIKLKKSLDINNPDYVLRNVIDNKITLKNDERILPGNINLNITYLNGV</sequence>
<accession>A0A6J5NYP6</accession>
<protein>
    <submittedName>
        <fullName evidence="2">Baseplate protein J-like</fullName>
    </submittedName>
</protein>
<organism evidence="2">
    <name type="scientific">uncultured Caudovirales phage</name>
    <dbReference type="NCBI Taxonomy" id="2100421"/>
    <lineage>
        <taxon>Viruses</taxon>
        <taxon>Duplodnaviria</taxon>
        <taxon>Heunggongvirae</taxon>
        <taxon>Uroviricota</taxon>
        <taxon>Caudoviricetes</taxon>
        <taxon>Peduoviridae</taxon>
        <taxon>Maltschvirus</taxon>
        <taxon>Maltschvirus maltsch</taxon>
    </lineage>
</organism>
<reference evidence="2" key="1">
    <citation type="submission" date="2020-04" db="EMBL/GenBank/DDBJ databases">
        <authorList>
            <person name="Chiriac C."/>
            <person name="Salcher M."/>
            <person name="Ghai R."/>
            <person name="Kavagutti S V."/>
        </authorList>
    </citation>
    <scope>NUCLEOTIDE SEQUENCE</scope>
</reference>
<proteinExistence type="predicted"/>
<dbReference type="EMBL" id="LR796696">
    <property type="protein sequence ID" value="CAB4160344.1"/>
    <property type="molecule type" value="Genomic_DNA"/>
</dbReference>
<name>A0A6J5NYP6_9CAUD</name>
<evidence type="ECO:0000259" key="1">
    <source>
        <dbReference type="Pfam" id="PF04865"/>
    </source>
</evidence>